<dbReference type="InterPro" id="IPR017930">
    <property type="entry name" value="Myb_dom"/>
</dbReference>
<dbReference type="GO" id="GO:0040008">
    <property type="term" value="P:regulation of growth"/>
    <property type="evidence" value="ECO:0007669"/>
    <property type="project" value="UniProtKB-ARBA"/>
</dbReference>
<dbReference type="SMART" id="SM00717">
    <property type="entry name" value="SANT"/>
    <property type="match status" value="2"/>
</dbReference>
<dbReference type="SUPFAM" id="SSF46689">
    <property type="entry name" value="Homeodomain-like"/>
    <property type="match status" value="1"/>
</dbReference>
<evidence type="ECO:0000256" key="4">
    <source>
        <dbReference type="ARBA" id="ARBA00023125"/>
    </source>
</evidence>
<dbReference type="PANTHER" id="PTHR47995">
    <property type="entry name" value="TRANSCRIPTION FACTOR MYB33-RELATED"/>
    <property type="match status" value="1"/>
</dbReference>
<feature type="compositionally biased region" description="Polar residues" evidence="8">
    <location>
        <begin position="435"/>
        <end position="444"/>
    </location>
</feature>
<dbReference type="OrthoDB" id="2143914at2759"/>
<gene>
    <name evidence="11" type="ORF">LSAT_V11C700378570</name>
</gene>
<keyword evidence="5" id="KW-0010">Activator</keyword>
<dbReference type="Gramene" id="rna-gnl|WGS:NBSK|LSAT_7X92401_mrna">
    <property type="protein sequence ID" value="cds-PLY80323.1"/>
    <property type="gene ID" value="gene-LSAT_7X92401"/>
</dbReference>
<evidence type="ECO:0000256" key="3">
    <source>
        <dbReference type="ARBA" id="ARBA00023015"/>
    </source>
</evidence>
<evidence type="ECO:0008006" key="13">
    <source>
        <dbReference type="Google" id="ProtNLM"/>
    </source>
</evidence>
<dbReference type="PROSITE" id="PS51294">
    <property type="entry name" value="HTH_MYB"/>
    <property type="match status" value="2"/>
</dbReference>
<dbReference type="GO" id="GO:0003700">
    <property type="term" value="F:DNA-binding transcription factor activity"/>
    <property type="evidence" value="ECO:0000318"/>
    <property type="project" value="GO_Central"/>
</dbReference>
<keyword evidence="7" id="KW-0539">Nucleus</keyword>
<feature type="region of interest" description="Disordered" evidence="8">
    <location>
        <begin position="421"/>
        <end position="444"/>
    </location>
</feature>
<evidence type="ECO:0000256" key="2">
    <source>
        <dbReference type="ARBA" id="ARBA00022737"/>
    </source>
</evidence>
<accession>A0A9R1X3U4</accession>
<evidence type="ECO:0000256" key="1">
    <source>
        <dbReference type="ARBA" id="ARBA00004123"/>
    </source>
</evidence>
<dbReference type="Proteomes" id="UP000235145">
    <property type="component" value="Unassembled WGS sequence"/>
</dbReference>
<proteinExistence type="predicted"/>
<keyword evidence="6" id="KW-0804">Transcription</keyword>
<dbReference type="InterPro" id="IPR001005">
    <property type="entry name" value="SANT/Myb"/>
</dbReference>
<keyword evidence="3" id="KW-0805">Transcription regulation</keyword>
<dbReference type="AlphaFoldDB" id="A0A9R1X3U4"/>
<evidence type="ECO:0000256" key="7">
    <source>
        <dbReference type="ARBA" id="ARBA00023242"/>
    </source>
</evidence>
<feature type="domain" description="Myb-like" evidence="9">
    <location>
        <begin position="79"/>
        <end position="129"/>
    </location>
</feature>
<comment type="subcellular location">
    <subcellularLocation>
        <location evidence="1">Nucleus</location>
    </subcellularLocation>
</comment>
<dbReference type="InterPro" id="IPR009057">
    <property type="entry name" value="Homeodomain-like_sf"/>
</dbReference>
<dbReference type="Pfam" id="PF00249">
    <property type="entry name" value="Myb_DNA-binding"/>
    <property type="match status" value="2"/>
</dbReference>
<dbReference type="GO" id="GO:0005634">
    <property type="term" value="C:nucleus"/>
    <property type="evidence" value="ECO:0000318"/>
    <property type="project" value="GO_Central"/>
</dbReference>
<evidence type="ECO:0000313" key="11">
    <source>
        <dbReference type="EMBL" id="KAJ0197484.1"/>
    </source>
</evidence>
<evidence type="ECO:0000259" key="10">
    <source>
        <dbReference type="PROSITE" id="PS51294"/>
    </source>
</evidence>
<name>A0A9R1X3U4_LACSA</name>
<dbReference type="GO" id="GO:0006355">
    <property type="term" value="P:regulation of DNA-templated transcription"/>
    <property type="evidence" value="ECO:0000318"/>
    <property type="project" value="GO_Central"/>
</dbReference>
<keyword evidence="4" id="KW-0238">DNA-binding</keyword>
<evidence type="ECO:0000259" key="9">
    <source>
        <dbReference type="PROSITE" id="PS50090"/>
    </source>
</evidence>
<reference evidence="11 12" key="1">
    <citation type="journal article" date="2017" name="Nat. Commun.">
        <title>Genome assembly with in vitro proximity ligation data and whole-genome triplication in lettuce.</title>
        <authorList>
            <person name="Reyes-Chin-Wo S."/>
            <person name="Wang Z."/>
            <person name="Yang X."/>
            <person name="Kozik A."/>
            <person name="Arikit S."/>
            <person name="Song C."/>
            <person name="Xia L."/>
            <person name="Froenicke L."/>
            <person name="Lavelle D.O."/>
            <person name="Truco M.J."/>
            <person name="Xia R."/>
            <person name="Zhu S."/>
            <person name="Xu C."/>
            <person name="Xu H."/>
            <person name="Xu X."/>
            <person name="Cox K."/>
            <person name="Korf I."/>
            <person name="Meyers B.C."/>
            <person name="Michelmore R.W."/>
        </authorList>
    </citation>
    <scope>NUCLEOTIDE SEQUENCE [LARGE SCALE GENOMIC DNA]</scope>
    <source>
        <strain evidence="12">cv. Salinas</strain>
        <tissue evidence="11">Seedlings</tissue>
    </source>
</reference>
<dbReference type="GO" id="GO:0045893">
    <property type="term" value="P:positive regulation of DNA-templated transcription"/>
    <property type="evidence" value="ECO:0007669"/>
    <property type="project" value="UniProtKB-ARBA"/>
</dbReference>
<feature type="domain" description="HTH myb-type" evidence="10">
    <location>
        <begin position="79"/>
        <end position="133"/>
    </location>
</feature>
<dbReference type="FunFam" id="1.10.10.60:FF:000119">
    <property type="entry name" value="Transcription factor GAMYB"/>
    <property type="match status" value="1"/>
</dbReference>
<dbReference type="GO" id="GO:0003677">
    <property type="term" value="F:DNA binding"/>
    <property type="evidence" value="ECO:0007669"/>
    <property type="project" value="UniProtKB-KW"/>
</dbReference>
<dbReference type="Gene3D" id="1.10.10.60">
    <property type="entry name" value="Homeodomain-like"/>
    <property type="match status" value="2"/>
</dbReference>
<organism evidence="11 12">
    <name type="scientific">Lactuca sativa</name>
    <name type="common">Garden lettuce</name>
    <dbReference type="NCBI Taxonomy" id="4236"/>
    <lineage>
        <taxon>Eukaryota</taxon>
        <taxon>Viridiplantae</taxon>
        <taxon>Streptophyta</taxon>
        <taxon>Embryophyta</taxon>
        <taxon>Tracheophyta</taxon>
        <taxon>Spermatophyta</taxon>
        <taxon>Magnoliopsida</taxon>
        <taxon>eudicotyledons</taxon>
        <taxon>Gunneridae</taxon>
        <taxon>Pentapetalae</taxon>
        <taxon>asterids</taxon>
        <taxon>campanulids</taxon>
        <taxon>Asterales</taxon>
        <taxon>Asteraceae</taxon>
        <taxon>Cichorioideae</taxon>
        <taxon>Cichorieae</taxon>
        <taxon>Lactucinae</taxon>
        <taxon>Lactuca</taxon>
    </lineage>
</organism>
<dbReference type="FunFam" id="1.10.10.60:FF:000001">
    <property type="entry name" value="MYB-related transcription factor"/>
    <property type="match status" value="1"/>
</dbReference>
<dbReference type="EMBL" id="NBSK02000007">
    <property type="protein sequence ID" value="KAJ0197484.1"/>
    <property type="molecule type" value="Genomic_DNA"/>
</dbReference>
<sequence length="486" mass="53867">MAPEDGATSAGRNTASGGGCARANSGQVLKKGPWTAAEDAILMEYVKKNGEGNWNAVQRNSGLMRCGKSCRLRWANHLRPNLKKGAFTPEEERQIIELHSKFGNKWARMALHLQGRTDNEIKNYWNTRLKRRLRAGLPIYPVDFQQQHHHHRRHPEQPLQNQTLPFSSSSSSSNHANAALNSISPMLFSPINYPVLNTPLYYPNSQSHYKLLRDNNGGVSLSLPSHSNPQFNNSSASSMSFFNQGLPSSDHGMSPIPTRLFENIENELPSIQSSYQAITPTCSSNTVNDHMIVSSNDGDNAISPYISPQGNSGLLEDVLGESRALLSSQMLSNESKSPDKGKEKITHDYSLMEEPENVILESVFEPRDDNKTILDESSSGHSSIDIVVKSRSNAFDEINTMDDDFSSWIDFPTGSLQDWYGGSEDASTEKPNDVLNGTTGTDNQVEIPCSPVGTETDHDHDHDNDCDHEHDWTMGSCCWDNMPGFS</sequence>
<evidence type="ECO:0000256" key="6">
    <source>
        <dbReference type="ARBA" id="ARBA00023163"/>
    </source>
</evidence>
<feature type="domain" description="HTH myb-type" evidence="10">
    <location>
        <begin position="26"/>
        <end position="78"/>
    </location>
</feature>
<dbReference type="PANTHER" id="PTHR47995:SF32">
    <property type="entry name" value="HOMEODOMAIN-LIKE PROTEIN-RELATED"/>
    <property type="match status" value="1"/>
</dbReference>
<keyword evidence="12" id="KW-1185">Reference proteome</keyword>
<feature type="region of interest" description="Disordered" evidence="8">
    <location>
        <begin position="146"/>
        <end position="175"/>
    </location>
</feature>
<keyword evidence="2" id="KW-0677">Repeat</keyword>
<evidence type="ECO:0000256" key="5">
    <source>
        <dbReference type="ARBA" id="ARBA00023159"/>
    </source>
</evidence>
<evidence type="ECO:0000256" key="8">
    <source>
        <dbReference type="SAM" id="MobiDB-lite"/>
    </source>
</evidence>
<dbReference type="CDD" id="cd00167">
    <property type="entry name" value="SANT"/>
    <property type="match status" value="2"/>
</dbReference>
<protein>
    <recommendedName>
        <fullName evidence="13">Transcription factor</fullName>
    </recommendedName>
</protein>
<dbReference type="GO" id="GO:0048235">
    <property type="term" value="P:pollen sperm cell differentiation"/>
    <property type="evidence" value="ECO:0007669"/>
    <property type="project" value="UniProtKB-ARBA"/>
</dbReference>
<evidence type="ECO:0000313" key="12">
    <source>
        <dbReference type="Proteomes" id="UP000235145"/>
    </source>
</evidence>
<comment type="caution">
    <text evidence="11">The sequence shown here is derived from an EMBL/GenBank/DDBJ whole genome shotgun (WGS) entry which is preliminary data.</text>
</comment>
<dbReference type="PROSITE" id="PS50090">
    <property type="entry name" value="MYB_LIKE"/>
    <property type="match status" value="2"/>
</dbReference>
<feature type="domain" description="Myb-like" evidence="9">
    <location>
        <begin position="26"/>
        <end position="78"/>
    </location>
</feature>
<feature type="region of interest" description="Disordered" evidence="8">
    <location>
        <begin position="1"/>
        <end position="24"/>
    </location>
</feature>